<keyword evidence="2" id="KW-1185">Reference proteome</keyword>
<evidence type="ECO:0000313" key="1">
    <source>
        <dbReference type="EMBL" id="QBZ70706.1"/>
    </source>
</evidence>
<dbReference type="EMBL" id="MK689364">
    <property type="protein sequence ID" value="QBZ70706.1"/>
    <property type="molecule type" value="Genomic_DNA"/>
</dbReference>
<protein>
    <submittedName>
        <fullName evidence="1">Uncharacterized protein</fullName>
    </submittedName>
</protein>
<organism evidence="1 2">
    <name type="scientific">Edwardsiella phage pEt-SU</name>
    <dbReference type="NCBI Taxonomy" id="2562142"/>
    <lineage>
        <taxon>Viruses</taxon>
        <taxon>Duplodnaviria</taxon>
        <taxon>Heunggongvirae</taxon>
        <taxon>Uroviricota</taxon>
        <taxon>Caudoviricetes</taxon>
        <taxon>Chimalliviridae</taxon>
        <taxon>Petsuvirus</taxon>
        <taxon>Petsuvirus pEtSU</taxon>
    </lineage>
</organism>
<sequence>MKNKPELHFLNFHYKLIPVLGFAEEYYYKVTFRMEGRQYSFVYRDFKPMTINDFFRQVAIVTKCRNILKLCSRYQVTASKTWFDKGGNKFTNLKEDVACAYRTNSVLG</sequence>
<reference evidence="1 2" key="1">
    <citation type="submission" date="2019-03" db="EMBL/GenBank/DDBJ databases">
        <authorList>
            <person name="Kim S.G."/>
            <person name="Park S.C."/>
        </authorList>
    </citation>
    <scope>NUCLEOTIDE SEQUENCE [LARGE SCALE GENOMIC DNA]</scope>
</reference>
<accession>A0A4D6DY15</accession>
<gene>
    <name evidence="1" type="ORF">pETSU_125</name>
</gene>
<name>A0A4D6DY15_9CAUD</name>
<dbReference type="Proteomes" id="UP000297195">
    <property type="component" value="Segment"/>
</dbReference>
<proteinExistence type="predicted"/>
<evidence type="ECO:0000313" key="2">
    <source>
        <dbReference type="Proteomes" id="UP000297195"/>
    </source>
</evidence>